<dbReference type="SUPFAM" id="SSF57863">
    <property type="entry name" value="ArfGap/RecO-like zinc finger"/>
    <property type="match status" value="1"/>
</dbReference>
<feature type="repeat" description="ANK" evidence="5">
    <location>
        <begin position="704"/>
        <end position="736"/>
    </location>
</feature>
<dbReference type="Gene3D" id="2.30.29.30">
    <property type="entry name" value="Pleckstrin-homology domain (PH domain)/Phosphotyrosine-binding domain (PTB)"/>
    <property type="match status" value="1"/>
</dbReference>
<accession>A0A9W8LH27</accession>
<dbReference type="Proteomes" id="UP001140217">
    <property type="component" value="Unassembled WGS sequence"/>
</dbReference>
<dbReference type="Pfam" id="PF00023">
    <property type="entry name" value="Ank"/>
    <property type="match status" value="2"/>
</dbReference>
<dbReference type="FunFam" id="1.10.220.150:FF:000009">
    <property type="entry name" value="stromal membrane-associated protein 1 isoform X1"/>
    <property type="match status" value="1"/>
</dbReference>
<evidence type="ECO:0000256" key="4">
    <source>
        <dbReference type="ARBA" id="ARBA00022833"/>
    </source>
</evidence>
<dbReference type="PROSITE" id="PS50003">
    <property type="entry name" value="PH_DOMAIN"/>
    <property type="match status" value="1"/>
</dbReference>
<evidence type="ECO:0000256" key="2">
    <source>
        <dbReference type="ARBA" id="ARBA00022723"/>
    </source>
</evidence>
<dbReference type="Gene3D" id="1.10.220.150">
    <property type="entry name" value="Arf GTPase activating protein"/>
    <property type="match status" value="1"/>
</dbReference>
<gene>
    <name evidence="10" type="ORF">H4R18_004457</name>
</gene>
<dbReference type="InterPro" id="IPR036770">
    <property type="entry name" value="Ankyrin_rpt-contain_sf"/>
</dbReference>
<dbReference type="Gene3D" id="1.20.1270.60">
    <property type="entry name" value="Arfaptin homology (AH) domain/BAR domain"/>
    <property type="match status" value="1"/>
</dbReference>
<feature type="repeat" description="ANK" evidence="5">
    <location>
        <begin position="648"/>
        <end position="680"/>
    </location>
</feature>
<proteinExistence type="predicted"/>
<feature type="region of interest" description="Disordered" evidence="7">
    <location>
        <begin position="820"/>
        <end position="913"/>
    </location>
</feature>
<dbReference type="InterPro" id="IPR027267">
    <property type="entry name" value="AH/BAR_dom_sf"/>
</dbReference>
<dbReference type="InterPro" id="IPR001849">
    <property type="entry name" value="PH_domain"/>
</dbReference>
<dbReference type="InterPro" id="IPR038508">
    <property type="entry name" value="ArfGAP_dom_sf"/>
</dbReference>
<dbReference type="AlphaFoldDB" id="A0A9W8LH27"/>
<feature type="region of interest" description="Disordered" evidence="7">
    <location>
        <begin position="247"/>
        <end position="279"/>
    </location>
</feature>
<reference evidence="10" key="1">
    <citation type="submission" date="2022-07" db="EMBL/GenBank/DDBJ databases">
        <title>Phylogenomic reconstructions and comparative analyses of Kickxellomycotina fungi.</title>
        <authorList>
            <person name="Reynolds N.K."/>
            <person name="Stajich J.E."/>
            <person name="Barry K."/>
            <person name="Grigoriev I.V."/>
            <person name="Crous P."/>
            <person name="Smith M.E."/>
        </authorList>
    </citation>
    <scope>NUCLEOTIDE SEQUENCE</scope>
    <source>
        <strain evidence="10">NBRC 105414</strain>
    </source>
</reference>
<evidence type="ECO:0000259" key="9">
    <source>
        <dbReference type="PROSITE" id="PS50115"/>
    </source>
</evidence>
<dbReference type="SMART" id="SM00105">
    <property type="entry name" value="ArfGap"/>
    <property type="match status" value="1"/>
</dbReference>
<dbReference type="Pfam" id="PF16746">
    <property type="entry name" value="BAR_3"/>
    <property type="match status" value="1"/>
</dbReference>
<keyword evidence="2" id="KW-0479">Metal-binding</keyword>
<comment type="caution">
    <text evidence="10">The sequence shown here is derived from an EMBL/GenBank/DDBJ whole genome shotgun (WGS) entry which is preliminary data.</text>
</comment>
<feature type="domain" description="Arf-GAP" evidence="9">
    <location>
        <begin position="491"/>
        <end position="614"/>
    </location>
</feature>
<dbReference type="GO" id="GO:0005737">
    <property type="term" value="C:cytoplasm"/>
    <property type="evidence" value="ECO:0007669"/>
    <property type="project" value="InterPro"/>
</dbReference>
<dbReference type="PANTHER" id="PTHR23180:SF160">
    <property type="entry name" value="ADP-RIBOSYLATION FACTOR GTPASE-ACTIVATING PROTEIN EFFECTOR PROTEIN 1"/>
    <property type="match status" value="1"/>
</dbReference>
<organism evidence="10 11">
    <name type="scientific">Coemansia javaensis</name>
    <dbReference type="NCBI Taxonomy" id="2761396"/>
    <lineage>
        <taxon>Eukaryota</taxon>
        <taxon>Fungi</taxon>
        <taxon>Fungi incertae sedis</taxon>
        <taxon>Zoopagomycota</taxon>
        <taxon>Kickxellomycotina</taxon>
        <taxon>Kickxellomycetes</taxon>
        <taxon>Kickxellales</taxon>
        <taxon>Kickxellaceae</taxon>
        <taxon>Coemansia</taxon>
    </lineage>
</organism>
<dbReference type="OrthoDB" id="10266696at2759"/>
<keyword evidence="11" id="KW-1185">Reference proteome</keyword>
<feature type="region of interest" description="Disordered" evidence="7">
    <location>
        <begin position="768"/>
        <end position="793"/>
    </location>
</feature>
<dbReference type="InterPro" id="IPR002110">
    <property type="entry name" value="Ankyrin_rpt"/>
</dbReference>
<dbReference type="InterPro" id="IPR037278">
    <property type="entry name" value="ARFGAP/RecO"/>
</dbReference>
<dbReference type="PRINTS" id="PR00405">
    <property type="entry name" value="REVINTRACTNG"/>
</dbReference>
<evidence type="ECO:0000256" key="1">
    <source>
        <dbReference type="ARBA" id="ARBA00022468"/>
    </source>
</evidence>
<dbReference type="InterPro" id="IPR001164">
    <property type="entry name" value="ArfGAP_dom"/>
</dbReference>
<sequence>MSCHELGLLDVEECLTDSPRVRGKVRRFEEYAHGLEGAVQGLSRASRQLQAAAAEYGERSGEVVRRVAQLAQHSPMADGAVERDLAEYAGVVAEIERNRQMQSEQLQQILVRPLEALADAGGLVAAAKAARRRTDALQSDYEAQLARLMGRRATEPLLEQQALEVQAAKSQYVGQMQRLALDYNRLASLKKVELLESFLSLMYAQYAFYHQAYSSLHDFEPTMRRMGERIAQLRHRAEDCLGEAAPHVVSPARGSRARAGSLDDDGSGGGGGYMRVGQQDDDGAYDSVNSIASMAAPDTPSNARDVATIPDAPGERPASPRESSSMPAQWRAASRQKRLSLASISLSPHGQFQMSGYLFLRSQYSLMASWQRRWFEIADGALVHFQRDDEKDREAVPLHLCMVKRGATQDRRNVFELIAPSRTYILQAETADELNAWKACLRQAIEASLYAHTPSGGAPLQRASSQPALDAAPLGGGEPHPASSQPLAAQAARLARLRRPRGNGRCVDCGQAAPEWAAINLGALMCIECSGIHRSLGVHVTRVRSVKLDNWEPELVQIMQRLGNARVNRIYEAARPAAGAPPRPTPHSRREERLPYLRLKYADRALVAPDPAAAAAAKLMRAAAAADIALALEALAQGASPNAHDSDSGCTPLMAAVGMGDFGILELLLLWGADVNARAKVTATAYMNDSPRADSAAEPELGAFGGTALHLAVRLGNVRVVWYLIRKGAQWDTPDAYGLLPLDIALEDSNVQVVMALRYAAFQRASGLPPGTLGSKRPRAAASSSSSTGASSLSVAAAAAAEPVDMLDMDDSFIRDWAIPPYLPSADDDDDDAESEKPPVEDGAKPEKPSAEDGAEPPECPAKDDAEPKSPAPAAASNRTSAEFTELADSATHAIANDDVEFAEPPQSPAAPA</sequence>
<dbReference type="GO" id="GO:0005096">
    <property type="term" value="F:GTPase activator activity"/>
    <property type="evidence" value="ECO:0007669"/>
    <property type="project" value="UniProtKB-KW"/>
</dbReference>
<dbReference type="EMBL" id="JANBUL010000216">
    <property type="protein sequence ID" value="KAJ2778671.1"/>
    <property type="molecule type" value="Genomic_DNA"/>
</dbReference>
<dbReference type="SUPFAM" id="SSF48403">
    <property type="entry name" value="Ankyrin repeat"/>
    <property type="match status" value="1"/>
</dbReference>
<dbReference type="Gene3D" id="1.25.40.20">
    <property type="entry name" value="Ankyrin repeat-containing domain"/>
    <property type="match status" value="1"/>
</dbReference>
<dbReference type="InterPro" id="IPR011993">
    <property type="entry name" value="PH-like_dom_sf"/>
</dbReference>
<feature type="region of interest" description="Disordered" evidence="7">
    <location>
        <begin position="293"/>
        <end position="332"/>
    </location>
</feature>
<feature type="compositionally biased region" description="Low complexity" evidence="7">
    <location>
        <begin position="481"/>
        <end position="491"/>
    </location>
</feature>
<feature type="domain" description="PH" evidence="8">
    <location>
        <begin position="351"/>
        <end position="446"/>
    </location>
</feature>
<dbReference type="Pfam" id="PF00169">
    <property type="entry name" value="PH"/>
    <property type="match status" value="1"/>
</dbReference>
<dbReference type="SMART" id="SM00248">
    <property type="entry name" value="ANK"/>
    <property type="match status" value="2"/>
</dbReference>
<keyword evidence="4" id="KW-0862">Zinc</keyword>
<evidence type="ECO:0000313" key="10">
    <source>
        <dbReference type="EMBL" id="KAJ2778671.1"/>
    </source>
</evidence>
<protein>
    <recommendedName>
        <fullName evidence="12">ArfGap-domain-containing protein</fullName>
    </recommendedName>
</protein>
<dbReference type="SUPFAM" id="SSF50729">
    <property type="entry name" value="PH domain-like"/>
    <property type="match status" value="1"/>
</dbReference>
<feature type="region of interest" description="Disordered" evidence="7">
    <location>
        <begin position="456"/>
        <end position="491"/>
    </location>
</feature>
<dbReference type="InterPro" id="IPR045258">
    <property type="entry name" value="ACAP1/2/3-like"/>
</dbReference>
<name>A0A9W8LH27_9FUNG</name>
<keyword evidence="5" id="KW-0040">ANK repeat</keyword>
<dbReference type="PANTHER" id="PTHR23180">
    <property type="entry name" value="CENTAURIN/ARF"/>
    <property type="match status" value="1"/>
</dbReference>
<dbReference type="PROSITE" id="PS50297">
    <property type="entry name" value="ANK_REP_REGION"/>
    <property type="match status" value="2"/>
</dbReference>
<evidence type="ECO:0000256" key="6">
    <source>
        <dbReference type="PROSITE-ProRule" id="PRU00288"/>
    </source>
</evidence>
<evidence type="ECO:0000256" key="3">
    <source>
        <dbReference type="ARBA" id="ARBA00022771"/>
    </source>
</evidence>
<evidence type="ECO:0000313" key="11">
    <source>
        <dbReference type="Proteomes" id="UP001140217"/>
    </source>
</evidence>
<feature type="compositionally biased region" description="Low complexity" evidence="7">
    <location>
        <begin position="780"/>
        <end position="793"/>
    </location>
</feature>
<evidence type="ECO:0008006" key="12">
    <source>
        <dbReference type="Google" id="ProtNLM"/>
    </source>
</evidence>
<keyword evidence="1" id="KW-0343">GTPase activation</keyword>
<feature type="compositionally biased region" description="Basic and acidic residues" evidence="7">
    <location>
        <begin position="835"/>
        <end position="851"/>
    </location>
</feature>
<evidence type="ECO:0000259" key="8">
    <source>
        <dbReference type="PROSITE" id="PS50003"/>
    </source>
</evidence>
<dbReference type="PROSITE" id="PS50088">
    <property type="entry name" value="ANK_REPEAT"/>
    <property type="match status" value="2"/>
</dbReference>
<dbReference type="GO" id="GO:0008270">
    <property type="term" value="F:zinc ion binding"/>
    <property type="evidence" value="ECO:0007669"/>
    <property type="project" value="UniProtKB-KW"/>
</dbReference>
<evidence type="ECO:0000256" key="5">
    <source>
        <dbReference type="PROSITE-ProRule" id="PRU00023"/>
    </source>
</evidence>
<dbReference type="SUPFAM" id="SSF103657">
    <property type="entry name" value="BAR/IMD domain-like"/>
    <property type="match status" value="1"/>
</dbReference>
<dbReference type="SMART" id="SM00233">
    <property type="entry name" value="PH"/>
    <property type="match status" value="1"/>
</dbReference>
<dbReference type="Pfam" id="PF01412">
    <property type="entry name" value="ArfGap"/>
    <property type="match status" value="1"/>
</dbReference>
<dbReference type="InterPro" id="IPR004148">
    <property type="entry name" value="BAR_dom"/>
</dbReference>
<keyword evidence="3 6" id="KW-0863">Zinc-finger</keyword>
<evidence type="ECO:0000256" key="7">
    <source>
        <dbReference type="SAM" id="MobiDB-lite"/>
    </source>
</evidence>
<dbReference type="PROSITE" id="PS50115">
    <property type="entry name" value="ARFGAP"/>
    <property type="match status" value="1"/>
</dbReference>